<feature type="domain" description="Acyl-CoA oxidase C-alpha1" evidence="18">
    <location>
        <begin position="293"/>
        <end position="457"/>
    </location>
</feature>
<dbReference type="FunFam" id="1.20.140.10:FF:000015">
    <property type="entry name" value="Acyl-coenzyme A oxidase"/>
    <property type="match status" value="1"/>
</dbReference>
<comment type="cofactor">
    <cofactor evidence="2">
        <name>FAD</name>
        <dbReference type="ChEBI" id="CHEBI:57692"/>
    </cofactor>
</comment>
<reference evidence="19" key="2">
    <citation type="submission" date="2023-01" db="EMBL/GenBank/DDBJ databases">
        <authorList>
            <person name="Petersen C."/>
        </authorList>
    </citation>
    <scope>NUCLEOTIDE SEQUENCE</scope>
    <source>
        <strain evidence="19">IBT 15450</strain>
    </source>
</reference>
<keyword evidence="8" id="KW-0276">Fatty acid metabolism</keyword>
<dbReference type="InterPro" id="IPR012258">
    <property type="entry name" value="Acyl-CoA_oxidase"/>
</dbReference>
<evidence type="ECO:0000256" key="15">
    <source>
        <dbReference type="SAM" id="MobiDB-lite"/>
    </source>
</evidence>
<evidence type="ECO:0000256" key="7">
    <source>
        <dbReference type="ARBA" id="ARBA00022827"/>
    </source>
</evidence>
<proteinExistence type="inferred from homology"/>
<evidence type="ECO:0000256" key="4">
    <source>
        <dbReference type="ARBA" id="ARBA00004846"/>
    </source>
</evidence>
<feature type="region of interest" description="Disordered" evidence="15">
    <location>
        <begin position="1"/>
        <end position="26"/>
    </location>
</feature>
<dbReference type="EMBL" id="JAQJZL010000001">
    <property type="protein sequence ID" value="KAJ6056898.1"/>
    <property type="molecule type" value="Genomic_DNA"/>
</dbReference>
<evidence type="ECO:0000256" key="6">
    <source>
        <dbReference type="ARBA" id="ARBA00022630"/>
    </source>
</evidence>
<dbReference type="InterPro" id="IPR036250">
    <property type="entry name" value="AcylCo_DH-like_C"/>
</dbReference>
<dbReference type="GO" id="GO:0033540">
    <property type="term" value="P:fatty acid beta-oxidation using acyl-CoA oxidase"/>
    <property type="evidence" value="ECO:0007669"/>
    <property type="project" value="TreeGrafter"/>
</dbReference>
<dbReference type="SUPFAM" id="SSF47203">
    <property type="entry name" value="Acyl-CoA dehydrogenase C-terminal domain-like"/>
    <property type="match status" value="2"/>
</dbReference>
<dbReference type="AlphaFoldDB" id="A0AAD6INL2"/>
<dbReference type="GO" id="GO:0071949">
    <property type="term" value="F:FAD binding"/>
    <property type="evidence" value="ECO:0007669"/>
    <property type="project" value="InterPro"/>
</dbReference>
<evidence type="ECO:0000256" key="11">
    <source>
        <dbReference type="ARBA" id="ARBA00023140"/>
    </source>
</evidence>
<comment type="similarity">
    <text evidence="5 12">Belongs to the acyl-CoA oxidase family.</text>
</comment>
<feature type="active site" description="Proton acceptor" evidence="13">
    <location>
        <position position="442"/>
    </location>
</feature>
<dbReference type="Proteomes" id="UP001219568">
    <property type="component" value="Unassembled WGS sequence"/>
</dbReference>
<dbReference type="FunFam" id="2.40.110.10:FF:000052">
    <property type="entry name" value="Acyl-coenzyme A oxidase"/>
    <property type="match status" value="1"/>
</dbReference>
<dbReference type="GO" id="GO:0005777">
    <property type="term" value="C:peroxisome"/>
    <property type="evidence" value="ECO:0007669"/>
    <property type="project" value="UniProtKB-SubCell"/>
</dbReference>
<protein>
    <recommendedName>
        <fullName evidence="12">Acyl-coenzyme A oxidase</fullName>
    </recommendedName>
</protein>
<feature type="compositionally biased region" description="Polar residues" evidence="15">
    <location>
        <begin position="14"/>
        <end position="26"/>
    </location>
</feature>
<evidence type="ECO:0000256" key="12">
    <source>
        <dbReference type="PIRNR" id="PIRNR000168"/>
    </source>
</evidence>
<feature type="binding site" evidence="14">
    <location>
        <position position="150"/>
    </location>
    <ligand>
        <name>FAD</name>
        <dbReference type="ChEBI" id="CHEBI:57692"/>
    </ligand>
</feature>
<evidence type="ECO:0000256" key="1">
    <source>
        <dbReference type="ARBA" id="ARBA00001201"/>
    </source>
</evidence>
<dbReference type="GO" id="GO:0005504">
    <property type="term" value="F:fatty acid binding"/>
    <property type="evidence" value="ECO:0007669"/>
    <property type="project" value="TreeGrafter"/>
</dbReference>
<name>A0AAD6INL2_PENCN</name>
<keyword evidence="20" id="KW-1185">Reference proteome</keyword>
<dbReference type="PIRSF" id="PIRSF000168">
    <property type="entry name" value="Acyl-CoA_oxidase"/>
    <property type="match status" value="1"/>
</dbReference>
<dbReference type="InterPro" id="IPR002655">
    <property type="entry name" value="Acyl-CoA_oxidase_C"/>
</dbReference>
<comment type="catalytic activity">
    <reaction evidence="1">
        <text>a 2,3-saturated acyl-CoA + O2 = a (2E)-enoyl-CoA + H2O2</text>
        <dbReference type="Rhea" id="RHEA:38959"/>
        <dbReference type="ChEBI" id="CHEBI:15379"/>
        <dbReference type="ChEBI" id="CHEBI:16240"/>
        <dbReference type="ChEBI" id="CHEBI:58856"/>
        <dbReference type="ChEBI" id="CHEBI:65111"/>
        <dbReference type="EC" id="1.3.3.6"/>
    </reaction>
</comment>
<evidence type="ECO:0000259" key="16">
    <source>
        <dbReference type="Pfam" id="PF01756"/>
    </source>
</evidence>
<evidence type="ECO:0000256" key="13">
    <source>
        <dbReference type="PIRSR" id="PIRSR000168-1"/>
    </source>
</evidence>
<accession>A0AAD6INL2</accession>
<dbReference type="InterPro" id="IPR009100">
    <property type="entry name" value="AcylCoA_DH/oxidase_NM_dom_sf"/>
</dbReference>
<organism evidence="19 20">
    <name type="scientific">Penicillium canescens</name>
    <dbReference type="NCBI Taxonomy" id="5083"/>
    <lineage>
        <taxon>Eukaryota</taxon>
        <taxon>Fungi</taxon>
        <taxon>Dikarya</taxon>
        <taxon>Ascomycota</taxon>
        <taxon>Pezizomycotina</taxon>
        <taxon>Eurotiomycetes</taxon>
        <taxon>Eurotiomycetidae</taxon>
        <taxon>Eurotiales</taxon>
        <taxon>Aspergillaceae</taxon>
        <taxon>Penicillium</taxon>
    </lineage>
</organism>
<feature type="domain" description="Acyl-coenzyme A oxidase N-terminal" evidence="17">
    <location>
        <begin position="30"/>
        <end position="144"/>
    </location>
</feature>
<dbReference type="Pfam" id="PF22924">
    <property type="entry name" value="ACOX_C_alpha1"/>
    <property type="match status" value="1"/>
</dbReference>
<comment type="pathway">
    <text evidence="4">Lipid metabolism; peroxisomal fatty acid beta-oxidation.</text>
</comment>
<dbReference type="PANTHER" id="PTHR10909:SF250">
    <property type="entry name" value="PEROXISOMAL ACYL-COENZYME A OXIDASE 1"/>
    <property type="match status" value="1"/>
</dbReference>
<dbReference type="Gene3D" id="1.20.140.10">
    <property type="entry name" value="Butyryl-CoA Dehydrogenase, subunit A, domain 3"/>
    <property type="match status" value="2"/>
</dbReference>
<evidence type="ECO:0000259" key="17">
    <source>
        <dbReference type="Pfam" id="PF14749"/>
    </source>
</evidence>
<dbReference type="GO" id="GO:0003997">
    <property type="term" value="F:acyl-CoA oxidase activity"/>
    <property type="evidence" value="ECO:0007669"/>
    <property type="project" value="UniProtKB-EC"/>
</dbReference>
<dbReference type="FunFam" id="1.20.140.10:FF:000013">
    <property type="entry name" value="Acyl-coenzyme A oxidase"/>
    <property type="match status" value="1"/>
</dbReference>
<dbReference type="InterPro" id="IPR055060">
    <property type="entry name" value="ACOX_C_alpha1"/>
</dbReference>
<evidence type="ECO:0000256" key="5">
    <source>
        <dbReference type="ARBA" id="ARBA00006288"/>
    </source>
</evidence>
<evidence type="ECO:0000313" key="20">
    <source>
        <dbReference type="Proteomes" id="UP001219568"/>
    </source>
</evidence>
<evidence type="ECO:0000256" key="10">
    <source>
        <dbReference type="ARBA" id="ARBA00023098"/>
    </source>
</evidence>
<evidence type="ECO:0000256" key="9">
    <source>
        <dbReference type="ARBA" id="ARBA00023002"/>
    </source>
</evidence>
<evidence type="ECO:0000256" key="3">
    <source>
        <dbReference type="ARBA" id="ARBA00004275"/>
    </source>
</evidence>
<feature type="domain" description="Acyl-CoA oxidase C-terminal" evidence="16">
    <location>
        <begin position="502"/>
        <end position="669"/>
    </location>
</feature>
<feature type="binding site" evidence="14">
    <location>
        <position position="189"/>
    </location>
    <ligand>
        <name>FAD</name>
        <dbReference type="ChEBI" id="CHEBI:57692"/>
    </ligand>
</feature>
<evidence type="ECO:0000259" key="18">
    <source>
        <dbReference type="Pfam" id="PF22924"/>
    </source>
</evidence>
<gene>
    <name evidence="19" type="ORF">N7460_000172</name>
</gene>
<keyword evidence="11" id="KW-0576">Peroxisome</keyword>
<evidence type="ECO:0000256" key="8">
    <source>
        <dbReference type="ARBA" id="ARBA00022832"/>
    </source>
</evidence>
<keyword evidence="9" id="KW-0560">Oxidoreductase</keyword>
<dbReference type="InterPro" id="IPR037069">
    <property type="entry name" value="AcylCoA_DH/ox_N_sf"/>
</dbReference>
<evidence type="ECO:0000313" key="19">
    <source>
        <dbReference type="EMBL" id="KAJ6056898.1"/>
    </source>
</evidence>
<evidence type="ECO:0000256" key="2">
    <source>
        <dbReference type="ARBA" id="ARBA00001974"/>
    </source>
</evidence>
<dbReference type="GO" id="GO:0055088">
    <property type="term" value="P:lipid homeostasis"/>
    <property type="evidence" value="ECO:0007669"/>
    <property type="project" value="TreeGrafter"/>
</dbReference>
<keyword evidence="7 12" id="KW-0274">FAD</keyword>
<reference evidence="19" key="1">
    <citation type="journal article" date="2023" name="IMA Fungus">
        <title>Comparative genomic study of the Penicillium genus elucidates a diverse pangenome and 15 lateral gene transfer events.</title>
        <authorList>
            <person name="Petersen C."/>
            <person name="Sorensen T."/>
            <person name="Nielsen M.R."/>
            <person name="Sondergaard T.E."/>
            <person name="Sorensen J.L."/>
            <person name="Fitzpatrick D.A."/>
            <person name="Frisvad J.C."/>
            <person name="Nielsen K.L."/>
        </authorList>
    </citation>
    <scope>NUCLEOTIDE SEQUENCE</scope>
    <source>
        <strain evidence="19">IBT 15450</strain>
    </source>
</reference>
<dbReference type="SUPFAM" id="SSF56645">
    <property type="entry name" value="Acyl-CoA dehydrogenase NM domain-like"/>
    <property type="match status" value="1"/>
</dbReference>
<dbReference type="Gene3D" id="1.10.540.10">
    <property type="entry name" value="Acyl-CoA dehydrogenase/oxidase, N-terminal domain"/>
    <property type="match status" value="1"/>
</dbReference>
<dbReference type="PANTHER" id="PTHR10909">
    <property type="entry name" value="ELECTRON TRANSPORT OXIDOREDUCTASE"/>
    <property type="match status" value="1"/>
</dbReference>
<sequence>MPDFTDKLRPSQPDGPSTLAQERVQSNISTEELGKHLLSSDGFIERQARILPILQQEPILSKTKQQNLSRPERFKLGLARAKLLRRLSDEHKWSHDDYKMAEYLVDDVSPYFLHMEMFITTIREQASEEQRAYWLPLIESWKIIGAYAQTELGHGSNVRGLELEARWDGHTKEFVLHSPTLTASKWWNGSLGRVANHAIVVAQLLLPEPGSDRFVSHGPHPFIVQVRDMKTHQPLEGIVVGDIGPKYGYISMDNAYMLFDHFRIPHSALLSRYSSMNPETGVYTKPDQPALVYGSLTYVRANIVHHARLVLARAVTIAIRYTTVRRQFQDRDGDKRGLEISVLDYPTVQIRILPLLATTFALHYTGLAMRTVYQTAREDIEKGDFNSLAYMHSMSSGLKSLCTMLAADGIETCRRAMGGHGYGGGSGLIQLNNDYLSKPTVEGDNWMITQQVAGYLIKKMSAAVEHQDRAGDEMDVRFRAFIREKRAGGLLRGYDVLNNDRDIVKSFELRATALAYDAYEQRVIKKKNWNSLLIQLHKLSRAQSQSIMVTTFFEALSTDKALSAPTRITLWDLYRLFALNTMENEGYEFFRCNAVSQSDLDALPARIQYLMGRIRPHAVKLVDSWMIPDYLLDSALGRYDGRVYEDLFNRAHRLNPLNRITFNPNYWEDEIVKGSGVDGSDILSKL</sequence>
<keyword evidence="6 12" id="KW-0285">Flavoprotein</keyword>
<comment type="caution">
    <text evidence="19">The sequence shown here is derived from an EMBL/GenBank/DDBJ whole genome shotgun (WGS) entry which is preliminary data.</text>
</comment>
<dbReference type="Pfam" id="PF01756">
    <property type="entry name" value="ACOX"/>
    <property type="match status" value="1"/>
</dbReference>
<dbReference type="InterPro" id="IPR029320">
    <property type="entry name" value="Acyl-CoA_ox_N"/>
</dbReference>
<comment type="subcellular location">
    <subcellularLocation>
        <location evidence="3">Peroxisome</location>
    </subcellularLocation>
</comment>
<keyword evidence="10" id="KW-0443">Lipid metabolism</keyword>
<evidence type="ECO:0000256" key="14">
    <source>
        <dbReference type="PIRSR" id="PIRSR000168-2"/>
    </source>
</evidence>
<dbReference type="Gene3D" id="2.40.110.10">
    <property type="entry name" value="Butyryl-CoA Dehydrogenase, subunit A, domain 2"/>
    <property type="match status" value="1"/>
</dbReference>
<dbReference type="Pfam" id="PF14749">
    <property type="entry name" value="Acyl-CoA_ox_N"/>
    <property type="match status" value="1"/>
</dbReference>
<dbReference type="InterPro" id="IPR046373">
    <property type="entry name" value="Acyl-CoA_Oxase/DH_mid-dom_sf"/>
</dbReference>